<evidence type="ECO:0000313" key="2">
    <source>
        <dbReference type="EMBL" id="CAH0533341.1"/>
    </source>
</evidence>
<name>A0ABM8ZSQ9_9VIBR</name>
<feature type="transmembrane region" description="Helical" evidence="1">
    <location>
        <begin position="132"/>
        <end position="153"/>
    </location>
</feature>
<organism evidence="2 3">
    <name type="scientific">Vibrio stylophorae</name>
    <dbReference type="NCBI Taxonomy" id="659351"/>
    <lineage>
        <taxon>Bacteria</taxon>
        <taxon>Pseudomonadati</taxon>
        <taxon>Pseudomonadota</taxon>
        <taxon>Gammaproteobacteria</taxon>
        <taxon>Vibrionales</taxon>
        <taxon>Vibrionaceae</taxon>
        <taxon>Vibrio</taxon>
    </lineage>
</organism>
<keyword evidence="3" id="KW-1185">Reference proteome</keyword>
<keyword evidence="1" id="KW-0812">Transmembrane</keyword>
<keyword evidence="1" id="KW-0472">Membrane</keyword>
<proteinExistence type="predicted"/>
<dbReference type="EMBL" id="CAKLDI010000001">
    <property type="protein sequence ID" value="CAH0533341.1"/>
    <property type="molecule type" value="Genomic_DNA"/>
</dbReference>
<evidence type="ECO:0000256" key="1">
    <source>
        <dbReference type="SAM" id="Phobius"/>
    </source>
</evidence>
<feature type="transmembrane region" description="Helical" evidence="1">
    <location>
        <begin position="87"/>
        <end position="112"/>
    </location>
</feature>
<evidence type="ECO:0000313" key="3">
    <source>
        <dbReference type="Proteomes" id="UP000838672"/>
    </source>
</evidence>
<reference evidence="2" key="1">
    <citation type="submission" date="2021-11" db="EMBL/GenBank/DDBJ databases">
        <authorList>
            <person name="Rodrigo-Torres L."/>
            <person name="Arahal R. D."/>
            <person name="Lucena T."/>
        </authorList>
    </citation>
    <scope>NUCLEOTIDE SEQUENCE</scope>
    <source>
        <strain evidence="2">CECT 7929</strain>
    </source>
</reference>
<protein>
    <submittedName>
        <fullName evidence="2">Uncharacterized protein</fullName>
    </submittedName>
</protein>
<feature type="transmembrane region" description="Helical" evidence="1">
    <location>
        <begin position="43"/>
        <end position="66"/>
    </location>
</feature>
<gene>
    <name evidence="2" type="ORF">VST7929_01207</name>
</gene>
<dbReference type="RefSeq" id="WP_237465728.1">
    <property type="nucleotide sequence ID" value="NZ_CAKLDI010000001.1"/>
</dbReference>
<sequence length="167" mass="19288">MKASHYGAVLVRLFAMALAYHALDRLTLMMLMGFDNINYHNVWNMFVYPLIPIVIALLLWFFPLTVSQFLVREDFDHQVELMSVGTILMVLLLAVGIFLLYHAIMNALYWVVVLPYRTQLDEYGVPAISFSPFDISNMIVAGLELIVSLLLVFRARYFARLLLRVVR</sequence>
<comment type="caution">
    <text evidence="2">The sequence shown here is derived from an EMBL/GenBank/DDBJ whole genome shotgun (WGS) entry which is preliminary data.</text>
</comment>
<accession>A0ABM8ZSQ9</accession>
<dbReference type="Proteomes" id="UP000838672">
    <property type="component" value="Unassembled WGS sequence"/>
</dbReference>
<keyword evidence="1" id="KW-1133">Transmembrane helix</keyword>